<dbReference type="Proteomes" id="UP000527143">
    <property type="component" value="Unassembled WGS sequence"/>
</dbReference>
<reference evidence="8 9" key="1">
    <citation type="submission" date="2020-08" db="EMBL/GenBank/DDBJ databases">
        <title>Genomic Encyclopedia of Type Strains, Phase IV (KMG-IV): sequencing the most valuable type-strain genomes for metagenomic binning, comparative biology and taxonomic classification.</title>
        <authorList>
            <person name="Goeker M."/>
        </authorList>
    </citation>
    <scope>NUCLEOTIDE SEQUENCE [LARGE SCALE GENOMIC DNA]</scope>
    <source>
        <strain evidence="8 9">DSM 26736</strain>
    </source>
</reference>
<feature type="domain" description="Fe2OG dioxygenase" evidence="7">
    <location>
        <begin position="123"/>
        <end position="232"/>
    </location>
</feature>
<dbReference type="AlphaFoldDB" id="A0A840YAU8"/>
<dbReference type="EMBL" id="JACIJF010000004">
    <property type="protein sequence ID" value="MBB5710457.1"/>
    <property type="molecule type" value="Genomic_DNA"/>
</dbReference>
<evidence type="ECO:0000259" key="7">
    <source>
        <dbReference type="PROSITE" id="PS51471"/>
    </source>
</evidence>
<dbReference type="GO" id="GO:0005506">
    <property type="term" value="F:iron ion binding"/>
    <property type="evidence" value="ECO:0007669"/>
    <property type="project" value="InterPro"/>
</dbReference>
<dbReference type="SMART" id="SM00702">
    <property type="entry name" value="P4Hc"/>
    <property type="match status" value="1"/>
</dbReference>
<evidence type="ECO:0000256" key="1">
    <source>
        <dbReference type="ARBA" id="ARBA00001961"/>
    </source>
</evidence>
<dbReference type="InterPro" id="IPR005123">
    <property type="entry name" value="Oxoglu/Fe-dep_dioxygenase_dom"/>
</dbReference>
<keyword evidence="5 8" id="KW-0560">Oxidoreductase</keyword>
<evidence type="ECO:0000256" key="4">
    <source>
        <dbReference type="ARBA" id="ARBA00022964"/>
    </source>
</evidence>
<keyword evidence="9" id="KW-1185">Reference proteome</keyword>
<dbReference type="GO" id="GO:0031418">
    <property type="term" value="F:L-ascorbic acid binding"/>
    <property type="evidence" value="ECO:0007669"/>
    <property type="project" value="UniProtKB-KW"/>
</dbReference>
<sequence>MLAPRFAIWQSCAMQTSASPATPNLGSGHPSEPVIARILAHSGVQRVPSAKVAMFIVKNFITPETCQLLMAQIDSKRRPSTIADANGDTAFRTSETCDLEPEDPVADDLKQRIVALTGLDPAHGEPMQGQRYAVGQEFKAHTDYFDPGGQDFARFCTVSGQRTWTVMLYLNDVEAGGATRFKAVDKIVQPEAGKLLAWNNLRPNGTPNPSTLHHAMKVRAGTKYVITQWFRERPWGW</sequence>
<organism evidence="8 9">
    <name type="scientific">Sphingomonas xinjiangensis</name>
    <dbReference type="NCBI Taxonomy" id="643568"/>
    <lineage>
        <taxon>Bacteria</taxon>
        <taxon>Pseudomonadati</taxon>
        <taxon>Pseudomonadota</taxon>
        <taxon>Alphaproteobacteria</taxon>
        <taxon>Sphingomonadales</taxon>
        <taxon>Sphingomonadaceae</taxon>
        <taxon>Sphingomonas</taxon>
    </lineage>
</organism>
<dbReference type="InterPro" id="IPR006620">
    <property type="entry name" value="Pro_4_hyd_alph"/>
</dbReference>
<keyword evidence="2" id="KW-0479">Metal-binding</keyword>
<gene>
    <name evidence="8" type="ORF">FHT02_001688</name>
</gene>
<evidence type="ECO:0000313" key="8">
    <source>
        <dbReference type="EMBL" id="MBB5710457.1"/>
    </source>
</evidence>
<protein>
    <submittedName>
        <fullName evidence="8">Prolyl 4-hydroxylase</fullName>
        <ecNumber evidence="8">1.14.11.2</ecNumber>
    </submittedName>
</protein>
<dbReference type="Gene3D" id="2.60.120.620">
    <property type="entry name" value="q2cbj1_9rhob like domain"/>
    <property type="match status" value="1"/>
</dbReference>
<accession>A0A840YAU8</accession>
<keyword evidence="6" id="KW-0408">Iron</keyword>
<evidence type="ECO:0000256" key="2">
    <source>
        <dbReference type="ARBA" id="ARBA00022723"/>
    </source>
</evidence>
<dbReference type="GO" id="GO:0004656">
    <property type="term" value="F:procollagen-proline 4-dioxygenase activity"/>
    <property type="evidence" value="ECO:0007669"/>
    <property type="project" value="UniProtKB-EC"/>
</dbReference>
<dbReference type="InterPro" id="IPR045054">
    <property type="entry name" value="P4HA-like"/>
</dbReference>
<comment type="cofactor">
    <cofactor evidence="1">
        <name>L-ascorbate</name>
        <dbReference type="ChEBI" id="CHEBI:38290"/>
    </cofactor>
</comment>
<dbReference type="PANTHER" id="PTHR10869">
    <property type="entry name" value="PROLYL 4-HYDROXYLASE ALPHA SUBUNIT"/>
    <property type="match status" value="1"/>
</dbReference>
<dbReference type="Pfam" id="PF13640">
    <property type="entry name" value="2OG-FeII_Oxy_3"/>
    <property type="match status" value="1"/>
</dbReference>
<proteinExistence type="predicted"/>
<comment type="caution">
    <text evidence="8">The sequence shown here is derived from an EMBL/GenBank/DDBJ whole genome shotgun (WGS) entry which is preliminary data.</text>
</comment>
<evidence type="ECO:0000256" key="5">
    <source>
        <dbReference type="ARBA" id="ARBA00023002"/>
    </source>
</evidence>
<dbReference type="PANTHER" id="PTHR10869:SF246">
    <property type="entry name" value="TRANSMEMBRANE PROLYL 4-HYDROXYLASE"/>
    <property type="match status" value="1"/>
</dbReference>
<keyword evidence="4" id="KW-0223">Dioxygenase</keyword>
<evidence type="ECO:0000256" key="6">
    <source>
        <dbReference type="ARBA" id="ARBA00023004"/>
    </source>
</evidence>
<dbReference type="InterPro" id="IPR044862">
    <property type="entry name" value="Pro_4_hyd_alph_FE2OG_OXY"/>
</dbReference>
<dbReference type="PROSITE" id="PS51471">
    <property type="entry name" value="FE2OG_OXY"/>
    <property type="match status" value="1"/>
</dbReference>
<keyword evidence="3" id="KW-0847">Vitamin C</keyword>
<name>A0A840YAU8_9SPHN</name>
<evidence type="ECO:0000256" key="3">
    <source>
        <dbReference type="ARBA" id="ARBA00022896"/>
    </source>
</evidence>
<evidence type="ECO:0000313" key="9">
    <source>
        <dbReference type="Proteomes" id="UP000527143"/>
    </source>
</evidence>
<dbReference type="EC" id="1.14.11.2" evidence="8"/>